<dbReference type="AlphaFoldDB" id="A0AAV1PIP8"/>
<gene>
    <name evidence="2" type="ORF">FSCOSCO3_A000683</name>
</gene>
<feature type="region of interest" description="Disordered" evidence="1">
    <location>
        <begin position="29"/>
        <end position="49"/>
    </location>
</feature>
<dbReference type="EMBL" id="CAWUFR010000183">
    <property type="protein sequence ID" value="CAK6971667.1"/>
    <property type="molecule type" value="Genomic_DNA"/>
</dbReference>
<reference evidence="2 3" key="1">
    <citation type="submission" date="2024-01" db="EMBL/GenBank/DDBJ databases">
        <authorList>
            <person name="Alioto T."/>
            <person name="Alioto T."/>
            <person name="Gomez Garrido J."/>
        </authorList>
    </citation>
    <scope>NUCLEOTIDE SEQUENCE [LARGE SCALE GENOMIC DNA]</scope>
</reference>
<feature type="non-terminal residue" evidence="2">
    <location>
        <position position="49"/>
    </location>
</feature>
<comment type="caution">
    <text evidence="2">The sequence shown here is derived from an EMBL/GenBank/DDBJ whole genome shotgun (WGS) entry which is preliminary data.</text>
</comment>
<name>A0AAV1PIP8_SCOSC</name>
<evidence type="ECO:0000313" key="3">
    <source>
        <dbReference type="Proteomes" id="UP001314229"/>
    </source>
</evidence>
<evidence type="ECO:0000256" key="1">
    <source>
        <dbReference type="SAM" id="MobiDB-lite"/>
    </source>
</evidence>
<sequence length="49" mass="5201">VLDLLDVHYPPTAVCSITIILTLDKQAAESDSDIDGSDKECQGETGLLP</sequence>
<keyword evidence="3" id="KW-1185">Reference proteome</keyword>
<proteinExistence type="predicted"/>
<accession>A0AAV1PIP8</accession>
<dbReference type="Proteomes" id="UP001314229">
    <property type="component" value="Unassembled WGS sequence"/>
</dbReference>
<protein>
    <submittedName>
        <fullName evidence="2">Uncharacterized protein</fullName>
    </submittedName>
</protein>
<feature type="non-terminal residue" evidence="2">
    <location>
        <position position="1"/>
    </location>
</feature>
<organism evidence="2 3">
    <name type="scientific">Scomber scombrus</name>
    <name type="common">Atlantic mackerel</name>
    <name type="synonym">Scomber vernalis</name>
    <dbReference type="NCBI Taxonomy" id="13677"/>
    <lineage>
        <taxon>Eukaryota</taxon>
        <taxon>Metazoa</taxon>
        <taxon>Chordata</taxon>
        <taxon>Craniata</taxon>
        <taxon>Vertebrata</taxon>
        <taxon>Euteleostomi</taxon>
        <taxon>Actinopterygii</taxon>
        <taxon>Neopterygii</taxon>
        <taxon>Teleostei</taxon>
        <taxon>Neoteleostei</taxon>
        <taxon>Acanthomorphata</taxon>
        <taxon>Pelagiaria</taxon>
        <taxon>Scombriformes</taxon>
        <taxon>Scombridae</taxon>
        <taxon>Scomber</taxon>
    </lineage>
</organism>
<evidence type="ECO:0000313" key="2">
    <source>
        <dbReference type="EMBL" id="CAK6971667.1"/>
    </source>
</evidence>